<dbReference type="Proteomes" id="UP001201812">
    <property type="component" value="Unassembled WGS sequence"/>
</dbReference>
<protein>
    <submittedName>
        <fullName evidence="2">Uncharacterized protein</fullName>
    </submittedName>
</protein>
<feature type="compositionally biased region" description="Polar residues" evidence="1">
    <location>
        <begin position="182"/>
        <end position="205"/>
    </location>
</feature>
<feature type="region of interest" description="Disordered" evidence="1">
    <location>
        <begin position="182"/>
        <end position="216"/>
    </location>
</feature>
<feature type="compositionally biased region" description="Polar residues" evidence="1">
    <location>
        <begin position="264"/>
        <end position="278"/>
    </location>
</feature>
<comment type="caution">
    <text evidence="2">The sequence shown here is derived from an EMBL/GenBank/DDBJ whole genome shotgun (WGS) entry which is preliminary data.</text>
</comment>
<reference evidence="2" key="1">
    <citation type="submission" date="2022-01" db="EMBL/GenBank/DDBJ databases">
        <title>Genome Sequence Resource for Two Populations of Ditylenchus destructor, the Migratory Endoparasitic Phytonematode.</title>
        <authorList>
            <person name="Zhang H."/>
            <person name="Lin R."/>
            <person name="Xie B."/>
        </authorList>
    </citation>
    <scope>NUCLEOTIDE SEQUENCE</scope>
    <source>
        <strain evidence="2">BazhouSP</strain>
    </source>
</reference>
<dbReference type="AlphaFoldDB" id="A0AAD4R0Z8"/>
<evidence type="ECO:0000313" key="3">
    <source>
        <dbReference type="Proteomes" id="UP001201812"/>
    </source>
</evidence>
<dbReference type="EMBL" id="JAKKPZ010000013">
    <property type="protein sequence ID" value="KAI1714604.1"/>
    <property type="molecule type" value="Genomic_DNA"/>
</dbReference>
<evidence type="ECO:0000313" key="2">
    <source>
        <dbReference type="EMBL" id="KAI1714604.1"/>
    </source>
</evidence>
<proteinExistence type="predicted"/>
<feature type="region of interest" description="Disordered" evidence="1">
    <location>
        <begin position="144"/>
        <end position="168"/>
    </location>
</feature>
<feature type="region of interest" description="Disordered" evidence="1">
    <location>
        <begin position="264"/>
        <end position="283"/>
    </location>
</feature>
<keyword evidence="3" id="KW-1185">Reference proteome</keyword>
<gene>
    <name evidence="2" type="ORF">DdX_08707</name>
</gene>
<organism evidence="2 3">
    <name type="scientific">Ditylenchus destructor</name>
    <dbReference type="NCBI Taxonomy" id="166010"/>
    <lineage>
        <taxon>Eukaryota</taxon>
        <taxon>Metazoa</taxon>
        <taxon>Ecdysozoa</taxon>
        <taxon>Nematoda</taxon>
        <taxon>Chromadorea</taxon>
        <taxon>Rhabditida</taxon>
        <taxon>Tylenchina</taxon>
        <taxon>Tylenchomorpha</taxon>
        <taxon>Sphaerularioidea</taxon>
        <taxon>Anguinidae</taxon>
        <taxon>Anguininae</taxon>
        <taxon>Ditylenchus</taxon>
    </lineage>
</organism>
<name>A0AAD4R0Z8_9BILA</name>
<sequence length="587" mass="66119">MASQLICSQCRTILNESEMRAHMSAKHLRYFPFECATCKEANQVHLVVAKEDMDLHMSTHHNGNNLGILLFEDKAKEVELCKMVEQCHRFPNQQGPSNDSKSELRRAFILLDTDANGSDDDIIIIGGGNETAEHVECVAKVEIDEPDEHPSANSENNEIPNEVLPKAEPSVNISTAPIETNESAEQAVTSPITDNSPNCENSEAPNTILPKAEPGPHNFTELYAELDFPSQNTLERKRRLPDSDSVEKRRLVLNDDQLASVSHCSQSCSNRGSANGPNQDEKPMLMNRTISQRNDHVERPTTSSQVTSSVSADSSCKHIIAKLFIVISEGICCFETIDRTKYDYAPLSQYLTILREGVLSKEYEIGIQFYASDRAIPYQYRKASNKVVNEFTSLDQLKNFADEIRSIARLWSNYLISAHFGHFKQKSNKTLSQSDYCTELFGPQSSIMKCRGLFVTVVENWPLSLITNVANQCDRCELNLEEASPGNRKLHEAFLNELYDGEVLQRIDDISFSVPIKATVNDFIENLRMRFQRSPHKRFKFGLYSPAMEVQHLKDQIGEHILEAKIVEKAKKGTSSWLIIEQRAAGS</sequence>
<accession>A0AAD4R0Z8</accession>
<evidence type="ECO:0000256" key="1">
    <source>
        <dbReference type="SAM" id="MobiDB-lite"/>
    </source>
</evidence>